<dbReference type="InterPro" id="IPR010982">
    <property type="entry name" value="Lambda_DNA-bd_dom_sf"/>
</dbReference>
<dbReference type="PROSITE" id="PS50943">
    <property type="entry name" value="HTH_CROC1"/>
    <property type="match status" value="1"/>
</dbReference>
<evidence type="ECO:0000256" key="1">
    <source>
        <dbReference type="ARBA" id="ARBA00023125"/>
    </source>
</evidence>
<dbReference type="InterPro" id="IPR050807">
    <property type="entry name" value="TransReg_Diox_bact_type"/>
</dbReference>
<evidence type="ECO:0000259" key="2">
    <source>
        <dbReference type="PROSITE" id="PS50943"/>
    </source>
</evidence>
<dbReference type="RefSeq" id="WP_109925717.1">
    <property type="nucleotide sequence ID" value="NZ_QGNZ01000002.1"/>
</dbReference>
<protein>
    <submittedName>
        <fullName evidence="3">Transcriptional regulator</fullName>
    </submittedName>
</protein>
<dbReference type="GO" id="GO:0003700">
    <property type="term" value="F:DNA-binding transcription factor activity"/>
    <property type="evidence" value="ECO:0007669"/>
    <property type="project" value="TreeGrafter"/>
</dbReference>
<keyword evidence="1" id="KW-0238">DNA-binding</keyword>
<evidence type="ECO:0000313" key="4">
    <source>
        <dbReference type="Proteomes" id="UP000245379"/>
    </source>
</evidence>
<dbReference type="CDD" id="cd00093">
    <property type="entry name" value="HTH_XRE"/>
    <property type="match status" value="1"/>
</dbReference>
<dbReference type="Pfam" id="PF01381">
    <property type="entry name" value="HTH_3"/>
    <property type="match status" value="1"/>
</dbReference>
<dbReference type="GO" id="GO:0003677">
    <property type="term" value="F:DNA binding"/>
    <property type="evidence" value="ECO:0007669"/>
    <property type="project" value="UniProtKB-KW"/>
</dbReference>
<name>A0A317EPV4_9SPHI</name>
<feature type="domain" description="HTH cro/C1-type" evidence="2">
    <location>
        <begin position="19"/>
        <end position="73"/>
    </location>
</feature>
<dbReference type="OrthoDB" id="680346at2"/>
<dbReference type="PANTHER" id="PTHR46797">
    <property type="entry name" value="HTH-TYPE TRANSCRIPTIONAL REGULATOR"/>
    <property type="match status" value="1"/>
</dbReference>
<evidence type="ECO:0000313" key="3">
    <source>
        <dbReference type="EMBL" id="PWS27959.1"/>
    </source>
</evidence>
<dbReference type="AlphaFoldDB" id="A0A317EPV4"/>
<gene>
    <name evidence="3" type="ORF">DHW03_10360</name>
</gene>
<dbReference type="SMART" id="SM00530">
    <property type="entry name" value="HTH_XRE"/>
    <property type="match status" value="1"/>
</dbReference>
<dbReference type="SUPFAM" id="SSF47413">
    <property type="entry name" value="lambda repressor-like DNA-binding domains"/>
    <property type="match status" value="1"/>
</dbReference>
<dbReference type="Gene3D" id="1.10.260.40">
    <property type="entry name" value="lambda repressor-like DNA-binding domains"/>
    <property type="match status" value="1"/>
</dbReference>
<dbReference type="PANTHER" id="PTHR46797:SF1">
    <property type="entry name" value="METHYLPHOSPHONATE SYNTHASE"/>
    <property type="match status" value="1"/>
</dbReference>
<organism evidence="3 4">
    <name type="scientific">Pedobacter yonginense</name>
    <dbReference type="NCBI Taxonomy" id="651869"/>
    <lineage>
        <taxon>Bacteria</taxon>
        <taxon>Pseudomonadati</taxon>
        <taxon>Bacteroidota</taxon>
        <taxon>Sphingobacteriia</taxon>
        <taxon>Sphingobacteriales</taxon>
        <taxon>Sphingobacteriaceae</taxon>
        <taxon>Pedobacter</taxon>
    </lineage>
</organism>
<proteinExistence type="predicted"/>
<dbReference type="Proteomes" id="UP000245379">
    <property type="component" value="Unassembled WGS sequence"/>
</dbReference>
<dbReference type="InterPro" id="IPR001387">
    <property type="entry name" value="Cro/C1-type_HTH"/>
</dbReference>
<dbReference type="EMBL" id="QGNZ01000002">
    <property type="protein sequence ID" value="PWS27959.1"/>
    <property type="molecule type" value="Genomic_DNA"/>
</dbReference>
<reference evidence="3 4" key="1">
    <citation type="submission" date="2018-05" db="EMBL/GenBank/DDBJ databases">
        <title>Pedobacter paludis sp. nov., isolated from wetland soil.</title>
        <authorList>
            <person name="Zhang Y."/>
            <person name="Wang G."/>
        </authorList>
    </citation>
    <scope>NUCLEOTIDE SEQUENCE [LARGE SCALE GENOMIC DNA]</scope>
    <source>
        <strain evidence="3 4">KCTC22721</strain>
    </source>
</reference>
<accession>A0A317EPV4</accession>
<keyword evidence="4" id="KW-1185">Reference proteome</keyword>
<sequence length="75" mass="8298">MATKNPRNEKLIIKFGENVRKQRISKDLTMLQLALMCDVELGAISTIERGKVNCSISTAYSIATALEVSVDDLLK</sequence>
<dbReference type="GO" id="GO:0005829">
    <property type="term" value="C:cytosol"/>
    <property type="evidence" value="ECO:0007669"/>
    <property type="project" value="TreeGrafter"/>
</dbReference>
<comment type="caution">
    <text evidence="3">The sequence shown here is derived from an EMBL/GenBank/DDBJ whole genome shotgun (WGS) entry which is preliminary data.</text>
</comment>